<comment type="caution">
    <text evidence="1">The sequence shown here is derived from an EMBL/GenBank/DDBJ whole genome shotgun (WGS) entry which is preliminary data.</text>
</comment>
<evidence type="ECO:0000313" key="2">
    <source>
        <dbReference type="Proteomes" id="UP000605992"/>
    </source>
</evidence>
<accession>A0A8J3Y214</accession>
<sequence>MSPRSGGLETSVLSEIVRRHDFPFPGGTFPVGLGAVVNRRVASGQSPALVVVHDDENDWLVGDGETDGDDSNLMVLHISHLVARDPCVGETATLPAGFVAWRSSMSDPWIIEPWMYPDDE</sequence>
<reference evidence="1" key="1">
    <citation type="submission" date="2021-01" db="EMBL/GenBank/DDBJ databases">
        <title>Whole genome shotgun sequence of Planotetraspora thailandica NBRC 104271.</title>
        <authorList>
            <person name="Komaki H."/>
            <person name="Tamura T."/>
        </authorList>
    </citation>
    <scope>NUCLEOTIDE SEQUENCE</scope>
    <source>
        <strain evidence="1">NBRC 104271</strain>
    </source>
</reference>
<protein>
    <submittedName>
        <fullName evidence="1">Uncharacterized protein</fullName>
    </submittedName>
</protein>
<organism evidence="1 2">
    <name type="scientific">Planotetraspora thailandica</name>
    <dbReference type="NCBI Taxonomy" id="487172"/>
    <lineage>
        <taxon>Bacteria</taxon>
        <taxon>Bacillati</taxon>
        <taxon>Actinomycetota</taxon>
        <taxon>Actinomycetes</taxon>
        <taxon>Streptosporangiales</taxon>
        <taxon>Streptosporangiaceae</taxon>
        <taxon>Planotetraspora</taxon>
    </lineage>
</organism>
<dbReference type="AlphaFoldDB" id="A0A8J3Y214"/>
<dbReference type="EMBL" id="BOOR01000082">
    <property type="protein sequence ID" value="GII59316.1"/>
    <property type="molecule type" value="Genomic_DNA"/>
</dbReference>
<dbReference type="Proteomes" id="UP000605992">
    <property type="component" value="Unassembled WGS sequence"/>
</dbReference>
<dbReference type="RefSeq" id="WP_203949375.1">
    <property type="nucleotide sequence ID" value="NZ_BOOR01000082.1"/>
</dbReference>
<evidence type="ECO:0000313" key="1">
    <source>
        <dbReference type="EMBL" id="GII59316.1"/>
    </source>
</evidence>
<proteinExistence type="predicted"/>
<name>A0A8J3Y214_9ACTN</name>
<gene>
    <name evidence="1" type="ORF">Pth03_77050</name>
</gene>
<keyword evidence="2" id="KW-1185">Reference proteome</keyword>